<keyword evidence="1" id="KW-0812">Transmembrane</keyword>
<protein>
    <recommendedName>
        <fullName evidence="4">Transmembrane protein</fullName>
    </recommendedName>
</protein>
<evidence type="ECO:0008006" key="4">
    <source>
        <dbReference type="Google" id="ProtNLM"/>
    </source>
</evidence>
<keyword evidence="1" id="KW-0472">Membrane</keyword>
<organism evidence="2 3">
    <name type="scientific">Liquidambar formosana</name>
    <name type="common">Formosan gum</name>
    <dbReference type="NCBI Taxonomy" id="63359"/>
    <lineage>
        <taxon>Eukaryota</taxon>
        <taxon>Viridiplantae</taxon>
        <taxon>Streptophyta</taxon>
        <taxon>Embryophyta</taxon>
        <taxon>Tracheophyta</taxon>
        <taxon>Spermatophyta</taxon>
        <taxon>Magnoliopsida</taxon>
        <taxon>eudicotyledons</taxon>
        <taxon>Gunneridae</taxon>
        <taxon>Pentapetalae</taxon>
        <taxon>Saxifragales</taxon>
        <taxon>Altingiaceae</taxon>
        <taxon>Liquidambar</taxon>
    </lineage>
</organism>
<evidence type="ECO:0000256" key="1">
    <source>
        <dbReference type="SAM" id="Phobius"/>
    </source>
</evidence>
<name>A0AAP0RXI1_LIQFO</name>
<comment type="caution">
    <text evidence="2">The sequence shown here is derived from an EMBL/GenBank/DDBJ whole genome shotgun (WGS) entry which is preliminary data.</text>
</comment>
<sequence length="119" mass="13172">MEYHFSPSNGLVSFLSTVIVLYGVQRIPSQHFHNGTGSGKGIAEDGWLLEGVFGVSCFVGLCFLKWLFFHFAFIGCKVFHLVSLGVAGVSTYLYVVLISLMLVALRDSCWSEVVGWFLL</sequence>
<dbReference type="Proteomes" id="UP001415857">
    <property type="component" value="Unassembled WGS sequence"/>
</dbReference>
<gene>
    <name evidence="2" type="ORF">L1049_015078</name>
</gene>
<evidence type="ECO:0000313" key="2">
    <source>
        <dbReference type="EMBL" id="KAK9286677.1"/>
    </source>
</evidence>
<feature type="transmembrane region" description="Helical" evidence="1">
    <location>
        <begin position="81"/>
        <end position="105"/>
    </location>
</feature>
<keyword evidence="3" id="KW-1185">Reference proteome</keyword>
<feature type="transmembrane region" description="Helical" evidence="1">
    <location>
        <begin position="50"/>
        <end position="69"/>
    </location>
</feature>
<reference evidence="2 3" key="1">
    <citation type="journal article" date="2024" name="Plant J.">
        <title>Genome sequences and population genomics reveal climatic adaptation and genomic divergence between two closely related sweetgum species.</title>
        <authorList>
            <person name="Xu W.Q."/>
            <person name="Ren C.Q."/>
            <person name="Zhang X.Y."/>
            <person name="Comes H.P."/>
            <person name="Liu X.H."/>
            <person name="Li Y.G."/>
            <person name="Kettle C.J."/>
            <person name="Jalonen R."/>
            <person name="Gaisberger H."/>
            <person name="Ma Y.Z."/>
            <person name="Qiu Y.X."/>
        </authorList>
    </citation>
    <scope>NUCLEOTIDE SEQUENCE [LARGE SCALE GENOMIC DNA]</scope>
    <source>
        <strain evidence="2">Hangzhou</strain>
    </source>
</reference>
<evidence type="ECO:0000313" key="3">
    <source>
        <dbReference type="Proteomes" id="UP001415857"/>
    </source>
</evidence>
<dbReference type="EMBL" id="JBBPBK010000004">
    <property type="protein sequence ID" value="KAK9286677.1"/>
    <property type="molecule type" value="Genomic_DNA"/>
</dbReference>
<accession>A0AAP0RXI1</accession>
<keyword evidence="1" id="KW-1133">Transmembrane helix</keyword>
<proteinExistence type="predicted"/>
<dbReference type="AlphaFoldDB" id="A0AAP0RXI1"/>